<feature type="transmembrane region" description="Helical" evidence="1">
    <location>
        <begin position="137"/>
        <end position="163"/>
    </location>
</feature>
<name>A0ABM8ZSR7_9VIBR</name>
<proteinExistence type="predicted"/>
<gene>
    <name evidence="2" type="ORF">VST7929_01222</name>
</gene>
<dbReference type="Pfam" id="PF11157">
    <property type="entry name" value="DUF2937"/>
    <property type="match status" value="1"/>
</dbReference>
<evidence type="ECO:0008006" key="4">
    <source>
        <dbReference type="Google" id="ProtNLM"/>
    </source>
</evidence>
<reference evidence="2" key="1">
    <citation type="submission" date="2021-11" db="EMBL/GenBank/DDBJ databases">
        <authorList>
            <person name="Rodrigo-Torres L."/>
            <person name="Arahal R. D."/>
            <person name="Lucena T."/>
        </authorList>
    </citation>
    <scope>NUCLEOTIDE SEQUENCE</scope>
    <source>
        <strain evidence="2">CECT 7929</strain>
    </source>
</reference>
<dbReference type="Proteomes" id="UP000838672">
    <property type="component" value="Unassembled WGS sequence"/>
</dbReference>
<accession>A0ABM8ZSR7</accession>
<sequence>MFIRNMLDKIVFGAALLLALQVPQLVKSYQQFIAGYYTATAEQVAAFETIATQHGFDSLQAMIDAHKQNEDLSVQSDAFHKQDTFNQYQDLQVLTQHFDGNNLLMQVWQMVQPHRRAYLEQAVSYFSPGLPMSLEGLLFGFIGGMLLNLIVMSPLYSLFWLWGKWRRRAPKVKPRPETMRTEPTLNRA</sequence>
<dbReference type="EMBL" id="CAKLDI010000001">
    <property type="protein sequence ID" value="CAH0533356.1"/>
    <property type="molecule type" value="Genomic_DNA"/>
</dbReference>
<keyword evidence="3" id="KW-1185">Reference proteome</keyword>
<comment type="caution">
    <text evidence="2">The sequence shown here is derived from an EMBL/GenBank/DDBJ whole genome shotgun (WGS) entry which is preliminary data.</text>
</comment>
<evidence type="ECO:0000313" key="2">
    <source>
        <dbReference type="EMBL" id="CAH0533356.1"/>
    </source>
</evidence>
<keyword evidence="1" id="KW-1133">Transmembrane helix</keyword>
<dbReference type="InterPro" id="IPR022584">
    <property type="entry name" value="DUF2937"/>
</dbReference>
<keyword evidence="1" id="KW-0472">Membrane</keyword>
<protein>
    <recommendedName>
        <fullName evidence="4">DUF2937 family protein</fullName>
    </recommendedName>
</protein>
<organism evidence="2 3">
    <name type="scientific">Vibrio stylophorae</name>
    <dbReference type="NCBI Taxonomy" id="659351"/>
    <lineage>
        <taxon>Bacteria</taxon>
        <taxon>Pseudomonadati</taxon>
        <taxon>Pseudomonadota</taxon>
        <taxon>Gammaproteobacteria</taxon>
        <taxon>Vibrionales</taxon>
        <taxon>Vibrionaceae</taxon>
        <taxon>Vibrio</taxon>
    </lineage>
</organism>
<dbReference type="RefSeq" id="WP_237465743.1">
    <property type="nucleotide sequence ID" value="NZ_CAKLDI010000001.1"/>
</dbReference>
<evidence type="ECO:0000256" key="1">
    <source>
        <dbReference type="SAM" id="Phobius"/>
    </source>
</evidence>
<evidence type="ECO:0000313" key="3">
    <source>
        <dbReference type="Proteomes" id="UP000838672"/>
    </source>
</evidence>
<keyword evidence="1" id="KW-0812">Transmembrane</keyword>